<sequence>MALDTMDKASLRRELLRQRKQTAPAEKAAIDRAITEKVLQSELYRRSRTLFVYYSTADEIDTHAIIADALRCGKRVCLPKCLPGHIMQPRIITSERDLTEETFGIPEPGAHCTAVLPNEIDLCLVPALACDQTGARLGYGGGFYDRFLPQTSANCIALCAQARLLGHVPAEPHDIRCGCIITEQEVVLVHEG</sequence>
<dbReference type="GO" id="GO:0009396">
    <property type="term" value="P:folic acid-containing compound biosynthetic process"/>
    <property type="evidence" value="ECO:0007669"/>
    <property type="project" value="TreeGrafter"/>
</dbReference>
<dbReference type="Pfam" id="PF01812">
    <property type="entry name" value="5-FTHF_cyc-lig"/>
    <property type="match status" value="1"/>
</dbReference>
<dbReference type="EMBL" id="NHOC01000010">
    <property type="protein sequence ID" value="OUM19753.1"/>
    <property type="molecule type" value="Genomic_DNA"/>
</dbReference>
<dbReference type="PIRSF" id="PIRSF006806">
    <property type="entry name" value="FTHF_cligase"/>
    <property type="match status" value="1"/>
</dbReference>
<dbReference type="GO" id="GO:0035999">
    <property type="term" value="P:tetrahydrofolate interconversion"/>
    <property type="evidence" value="ECO:0007669"/>
    <property type="project" value="TreeGrafter"/>
</dbReference>
<dbReference type="PANTHER" id="PTHR23407:SF1">
    <property type="entry name" value="5-FORMYLTETRAHYDROFOLATE CYCLO-LIGASE"/>
    <property type="match status" value="1"/>
</dbReference>
<keyword evidence="5" id="KW-0479">Metal-binding</keyword>
<comment type="catalytic activity">
    <reaction evidence="5">
        <text>(6S)-5-formyl-5,6,7,8-tetrahydrofolate + ATP = (6R)-5,10-methenyltetrahydrofolate + ADP + phosphate</text>
        <dbReference type="Rhea" id="RHEA:10488"/>
        <dbReference type="ChEBI" id="CHEBI:30616"/>
        <dbReference type="ChEBI" id="CHEBI:43474"/>
        <dbReference type="ChEBI" id="CHEBI:57455"/>
        <dbReference type="ChEBI" id="CHEBI:57457"/>
        <dbReference type="ChEBI" id="CHEBI:456216"/>
        <dbReference type="EC" id="6.3.3.2"/>
    </reaction>
</comment>
<dbReference type="Proteomes" id="UP000194903">
    <property type="component" value="Unassembled WGS sequence"/>
</dbReference>
<feature type="binding site" evidence="4">
    <location>
        <position position="59"/>
    </location>
    <ligand>
        <name>substrate</name>
    </ligand>
</feature>
<reference evidence="6 7" key="1">
    <citation type="submission" date="2017-05" db="EMBL/GenBank/DDBJ databases">
        <title>Butyricicoccus porcorum sp. nov. a butyrate-producing bacterium from the swine intestinal tract.</title>
        <authorList>
            <person name="Trachsel J."/>
            <person name="Humphrey S."/>
            <person name="Allen H.K."/>
        </authorList>
    </citation>
    <scope>NUCLEOTIDE SEQUENCE [LARGE SCALE GENOMIC DNA]</scope>
    <source>
        <strain evidence="6">BB10</strain>
    </source>
</reference>
<dbReference type="Gene3D" id="3.40.50.10420">
    <property type="entry name" value="NagB/RpiA/CoA transferase-like"/>
    <property type="match status" value="1"/>
</dbReference>
<dbReference type="InterPro" id="IPR024185">
    <property type="entry name" value="FTHF_cligase-like_sf"/>
</dbReference>
<evidence type="ECO:0000313" key="6">
    <source>
        <dbReference type="EMBL" id="OUM19753.1"/>
    </source>
</evidence>
<name>A0A252F1T5_9FIRM</name>
<feature type="binding site" evidence="4">
    <location>
        <begin position="136"/>
        <end position="144"/>
    </location>
    <ligand>
        <name>ATP</name>
        <dbReference type="ChEBI" id="CHEBI:30616"/>
    </ligand>
</feature>
<dbReference type="OrthoDB" id="9801938at2"/>
<keyword evidence="5" id="KW-0460">Magnesium</keyword>
<organism evidence="6 7">
    <name type="scientific">Butyricicoccus porcorum</name>
    <dbReference type="NCBI Taxonomy" id="1945634"/>
    <lineage>
        <taxon>Bacteria</taxon>
        <taxon>Bacillati</taxon>
        <taxon>Bacillota</taxon>
        <taxon>Clostridia</taxon>
        <taxon>Eubacteriales</taxon>
        <taxon>Butyricicoccaceae</taxon>
        <taxon>Butyricicoccus</taxon>
    </lineage>
</organism>
<comment type="caution">
    <text evidence="6">The sequence shown here is derived from an EMBL/GenBank/DDBJ whole genome shotgun (WGS) entry which is preliminary data.</text>
</comment>
<dbReference type="SUPFAM" id="SSF100950">
    <property type="entry name" value="NagB/RpiA/CoA transferase-like"/>
    <property type="match status" value="1"/>
</dbReference>
<evidence type="ECO:0000256" key="4">
    <source>
        <dbReference type="PIRSR" id="PIRSR006806-1"/>
    </source>
</evidence>
<dbReference type="EC" id="6.3.3.2" evidence="5"/>
<dbReference type="PANTHER" id="PTHR23407">
    <property type="entry name" value="ATPASE INHIBITOR/5-FORMYLTETRAHYDROFOLATE CYCLO-LIGASE"/>
    <property type="match status" value="1"/>
</dbReference>
<gene>
    <name evidence="6" type="ORF">CBW42_11365</name>
</gene>
<proteinExistence type="inferred from homology"/>
<dbReference type="RefSeq" id="WP_087021536.1">
    <property type="nucleotide sequence ID" value="NZ_CP178353.1"/>
</dbReference>
<keyword evidence="2 4" id="KW-0547">Nucleotide-binding</keyword>
<dbReference type="GO" id="GO:0030272">
    <property type="term" value="F:5-formyltetrahydrofolate cyclo-ligase activity"/>
    <property type="evidence" value="ECO:0007669"/>
    <property type="project" value="UniProtKB-EC"/>
</dbReference>
<keyword evidence="6" id="KW-0436">Ligase</keyword>
<dbReference type="GO" id="GO:0005524">
    <property type="term" value="F:ATP binding"/>
    <property type="evidence" value="ECO:0007669"/>
    <property type="project" value="UniProtKB-KW"/>
</dbReference>
<dbReference type="InterPro" id="IPR037171">
    <property type="entry name" value="NagB/RpiA_transferase-like"/>
</dbReference>
<comment type="similarity">
    <text evidence="1 5">Belongs to the 5-formyltetrahydrofolate cyclo-ligase family.</text>
</comment>
<dbReference type="GO" id="GO:0046872">
    <property type="term" value="F:metal ion binding"/>
    <property type="evidence" value="ECO:0007669"/>
    <property type="project" value="UniProtKB-KW"/>
</dbReference>
<dbReference type="AlphaFoldDB" id="A0A252F1T5"/>
<comment type="cofactor">
    <cofactor evidence="5">
        <name>Mg(2+)</name>
        <dbReference type="ChEBI" id="CHEBI:18420"/>
    </cofactor>
</comment>
<keyword evidence="7" id="KW-1185">Reference proteome</keyword>
<accession>A0A252F1T5</accession>
<keyword evidence="3 4" id="KW-0067">ATP-binding</keyword>
<dbReference type="NCBIfam" id="TIGR02727">
    <property type="entry name" value="MTHFS_bact"/>
    <property type="match status" value="1"/>
</dbReference>
<evidence type="ECO:0000256" key="5">
    <source>
        <dbReference type="RuleBase" id="RU361279"/>
    </source>
</evidence>
<evidence type="ECO:0000256" key="3">
    <source>
        <dbReference type="ARBA" id="ARBA00022840"/>
    </source>
</evidence>
<dbReference type="InterPro" id="IPR002698">
    <property type="entry name" value="FTHF_cligase"/>
</dbReference>
<feature type="binding site" evidence="4">
    <location>
        <begin position="8"/>
        <end position="12"/>
    </location>
    <ligand>
        <name>ATP</name>
        <dbReference type="ChEBI" id="CHEBI:30616"/>
    </ligand>
</feature>
<protein>
    <recommendedName>
        <fullName evidence="5">5-formyltetrahydrofolate cyclo-ligase</fullName>
        <ecNumber evidence="5">6.3.3.2</ecNumber>
    </recommendedName>
</protein>
<evidence type="ECO:0000256" key="1">
    <source>
        <dbReference type="ARBA" id="ARBA00010638"/>
    </source>
</evidence>
<evidence type="ECO:0000256" key="2">
    <source>
        <dbReference type="ARBA" id="ARBA00022741"/>
    </source>
</evidence>
<evidence type="ECO:0000313" key="7">
    <source>
        <dbReference type="Proteomes" id="UP000194903"/>
    </source>
</evidence>